<dbReference type="AlphaFoldDB" id="A0A5E4PS38"/>
<evidence type="ECO:0000313" key="2">
    <source>
        <dbReference type="EMBL" id="VVC88875.1"/>
    </source>
</evidence>
<gene>
    <name evidence="2" type="ORF">LSINAPIS_LOCUS2136</name>
</gene>
<evidence type="ECO:0000313" key="3">
    <source>
        <dbReference type="Proteomes" id="UP000324832"/>
    </source>
</evidence>
<dbReference type="Proteomes" id="UP000324832">
    <property type="component" value="Unassembled WGS sequence"/>
</dbReference>
<protein>
    <submittedName>
        <fullName evidence="2">Uncharacterized protein</fullName>
    </submittedName>
</protein>
<reference evidence="2 3" key="1">
    <citation type="submission" date="2017-07" db="EMBL/GenBank/DDBJ databases">
        <authorList>
            <person name="Talla V."/>
            <person name="Backstrom N."/>
        </authorList>
    </citation>
    <scope>NUCLEOTIDE SEQUENCE [LARGE SCALE GENOMIC DNA]</scope>
</reference>
<name>A0A5E4PS38_9NEOP</name>
<accession>A0A5E4PS38</accession>
<sequence length="83" mass="9434">MTLHRVGYSLPHGKWTDAEIEMALRHNVHRFAVDLNKPSQHIKTRTLFRGCWFSGTAGKEQHEQRTTAHNSAGIAEQAERPGE</sequence>
<evidence type="ECO:0000256" key="1">
    <source>
        <dbReference type="SAM" id="MobiDB-lite"/>
    </source>
</evidence>
<keyword evidence="3" id="KW-1185">Reference proteome</keyword>
<feature type="region of interest" description="Disordered" evidence="1">
    <location>
        <begin position="58"/>
        <end position="83"/>
    </location>
</feature>
<dbReference type="EMBL" id="FZQP02000406">
    <property type="protein sequence ID" value="VVC88875.1"/>
    <property type="molecule type" value="Genomic_DNA"/>
</dbReference>
<proteinExistence type="predicted"/>
<organism evidence="2 3">
    <name type="scientific">Leptidea sinapis</name>
    <dbReference type="NCBI Taxonomy" id="189913"/>
    <lineage>
        <taxon>Eukaryota</taxon>
        <taxon>Metazoa</taxon>
        <taxon>Ecdysozoa</taxon>
        <taxon>Arthropoda</taxon>
        <taxon>Hexapoda</taxon>
        <taxon>Insecta</taxon>
        <taxon>Pterygota</taxon>
        <taxon>Neoptera</taxon>
        <taxon>Endopterygota</taxon>
        <taxon>Lepidoptera</taxon>
        <taxon>Glossata</taxon>
        <taxon>Ditrysia</taxon>
        <taxon>Papilionoidea</taxon>
        <taxon>Pieridae</taxon>
        <taxon>Dismorphiinae</taxon>
        <taxon>Leptidea</taxon>
    </lineage>
</organism>